<dbReference type="Proteomes" id="UP001151752">
    <property type="component" value="Chromosome 3"/>
</dbReference>
<protein>
    <submittedName>
        <fullName evidence="2">Uncharacterized protein</fullName>
    </submittedName>
</protein>
<keyword evidence="1" id="KW-0732">Signal</keyword>
<feature type="chain" id="PRO_5040385307" evidence="1">
    <location>
        <begin position="21"/>
        <end position="119"/>
    </location>
</feature>
<gene>
    <name evidence="2" type="ORF">OIU74_014922</name>
</gene>
<dbReference type="EMBL" id="JAPFFM010000017">
    <property type="protein sequence ID" value="KAJ6695913.1"/>
    <property type="molecule type" value="Genomic_DNA"/>
</dbReference>
<accession>A0A9Q0T072</accession>
<organism evidence="2 3">
    <name type="scientific">Salix koriyanagi</name>
    <dbReference type="NCBI Taxonomy" id="2511006"/>
    <lineage>
        <taxon>Eukaryota</taxon>
        <taxon>Viridiplantae</taxon>
        <taxon>Streptophyta</taxon>
        <taxon>Embryophyta</taxon>
        <taxon>Tracheophyta</taxon>
        <taxon>Spermatophyta</taxon>
        <taxon>Magnoliopsida</taxon>
        <taxon>eudicotyledons</taxon>
        <taxon>Gunneridae</taxon>
        <taxon>Pentapetalae</taxon>
        <taxon>rosids</taxon>
        <taxon>fabids</taxon>
        <taxon>Malpighiales</taxon>
        <taxon>Salicaceae</taxon>
        <taxon>Saliceae</taxon>
        <taxon>Salix</taxon>
    </lineage>
</organism>
<evidence type="ECO:0000313" key="3">
    <source>
        <dbReference type="Proteomes" id="UP001151752"/>
    </source>
</evidence>
<dbReference type="AlphaFoldDB" id="A0A9Q0T072"/>
<evidence type="ECO:0000313" key="2">
    <source>
        <dbReference type="EMBL" id="KAJ6695913.1"/>
    </source>
</evidence>
<proteinExistence type="predicted"/>
<name>A0A9Q0T072_9ROSI</name>
<reference evidence="2" key="2">
    <citation type="journal article" date="2023" name="Int. J. Mol. Sci.">
        <title>De Novo Assembly and Annotation of 11 Diverse Shrub Willow (Salix) Genomes Reveals Novel Gene Organization in Sex-Linked Regions.</title>
        <authorList>
            <person name="Hyden B."/>
            <person name="Feng K."/>
            <person name="Yates T.B."/>
            <person name="Jawdy S."/>
            <person name="Cereghino C."/>
            <person name="Smart L.B."/>
            <person name="Muchero W."/>
        </authorList>
    </citation>
    <scope>NUCLEOTIDE SEQUENCE</scope>
    <source>
        <tissue evidence="2">Shoot tip</tissue>
    </source>
</reference>
<keyword evidence="3" id="KW-1185">Reference proteome</keyword>
<feature type="signal peptide" evidence="1">
    <location>
        <begin position="1"/>
        <end position="20"/>
    </location>
</feature>
<sequence>MATTTCTLTTPSLMLMFVDSLVHPQDLTPSLISLPKTLSIYPMVSKRKSSKGVNFYAQTEAKTRPCRVVVIAALAKEVDEEVEETKGEEGGGVVTATVIPLKPKEGKVALPLEREREYV</sequence>
<comment type="caution">
    <text evidence="2">The sequence shown here is derived from an EMBL/GenBank/DDBJ whole genome shotgun (WGS) entry which is preliminary data.</text>
</comment>
<evidence type="ECO:0000256" key="1">
    <source>
        <dbReference type="SAM" id="SignalP"/>
    </source>
</evidence>
<reference evidence="2" key="1">
    <citation type="submission" date="2022-11" db="EMBL/GenBank/DDBJ databases">
        <authorList>
            <person name="Hyden B.L."/>
            <person name="Feng K."/>
            <person name="Yates T."/>
            <person name="Jawdy S."/>
            <person name="Smart L.B."/>
            <person name="Muchero W."/>
        </authorList>
    </citation>
    <scope>NUCLEOTIDE SEQUENCE</scope>
    <source>
        <tissue evidence="2">Shoot tip</tissue>
    </source>
</reference>